<gene>
    <name evidence="1" type="ORF">VTL71DRAFT_1300</name>
</gene>
<protein>
    <submittedName>
        <fullName evidence="1">Uncharacterized protein</fullName>
    </submittedName>
</protein>
<accession>A0ABR4CBN0</accession>
<proteinExistence type="predicted"/>
<dbReference type="EMBL" id="JAZHXI010000010">
    <property type="protein sequence ID" value="KAL2066876.1"/>
    <property type="molecule type" value="Genomic_DNA"/>
</dbReference>
<comment type="caution">
    <text evidence="1">The sequence shown here is derived from an EMBL/GenBank/DDBJ whole genome shotgun (WGS) entry which is preliminary data.</text>
</comment>
<organism evidence="1 2">
    <name type="scientific">Oculimacula yallundae</name>
    <dbReference type="NCBI Taxonomy" id="86028"/>
    <lineage>
        <taxon>Eukaryota</taxon>
        <taxon>Fungi</taxon>
        <taxon>Dikarya</taxon>
        <taxon>Ascomycota</taxon>
        <taxon>Pezizomycotina</taxon>
        <taxon>Leotiomycetes</taxon>
        <taxon>Helotiales</taxon>
        <taxon>Ploettnerulaceae</taxon>
        <taxon>Oculimacula</taxon>
    </lineage>
</organism>
<evidence type="ECO:0000313" key="2">
    <source>
        <dbReference type="Proteomes" id="UP001595075"/>
    </source>
</evidence>
<evidence type="ECO:0000313" key="1">
    <source>
        <dbReference type="EMBL" id="KAL2066876.1"/>
    </source>
</evidence>
<dbReference type="Proteomes" id="UP001595075">
    <property type="component" value="Unassembled WGS sequence"/>
</dbReference>
<name>A0ABR4CBN0_9HELO</name>
<sequence>MGEHNPSSLHKRHPFNCCNKKFSAIDRERERELLLPSTWGFVSTKRIMTEAWQRDRALMIDHDHPRSSTPLSPRCSAQLVASAEFSICYEWGIEFFAALLADE</sequence>
<reference evidence="1 2" key="1">
    <citation type="journal article" date="2024" name="Commun. Biol.">
        <title>Comparative genomic analysis of thermophilic fungi reveals convergent evolutionary adaptations and gene losses.</title>
        <authorList>
            <person name="Steindorff A.S."/>
            <person name="Aguilar-Pontes M.V."/>
            <person name="Robinson A.J."/>
            <person name="Andreopoulos B."/>
            <person name="LaButti K."/>
            <person name="Kuo A."/>
            <person name="Mondo S."/>
            <person name="Riley R."/>
            <person name="Otillar R."/>
            <person name="Haridas S."/>
            <person name="Lipzen A."/>
            <person name="Grimwood J."/>
            <person name="Schmutz J."/>
            <person name="Clum A."/>
            <person name="Reid I.D."/>
            <person name="Moisan M.C."/>
            <person name="Butler G."/>
            <person name="Nguyen T.T.M."/>
            <person name="Dewar K."/>
            <person name="Conant G."/>
            <person name="Drula E."/>
            <person name="Henrissat B."/>
            <person name="Hansel C."/>
            <person name="Singer S."/>
            <person name="Hutchinson M.I."/>
            <person name="de Vries R.P."/>
            <person name="Natvig D.O."/>
            <person name="Powell A.J."/>
            <person name="Tsang A."/>
            <person name="Grigoriev I.V."/>
        </authorList>
    </citation>
    <scope>NUCLEOTIDE SEQUENCE [LARGE SCALE GENOMIC DNA]</scope>
    <source>
        <strain evidence="1 2">CBS 494.80</strain>
    </source>
</reference>
<keyword evidence="2" id="KW-1185">Reference proteome</keyword>